<protein>
    <submittedName>
        <fullName evidence="1">Uncharacterized protein</fullName>
    </submittedName>
</protein>
<proteinExistence type="predicted"/>
<dbReference type="RefSeq" id="WP_380083427.1">
    <property type="nucleotide sequence ID" value="NZ_JBHSWD010000001.1"/>
</dbReference>
<keyword evidence="2" id="KW-1185">Reference proteome</keyword>
<evidence type="ECO:0000313" key="1">
    <source>
        <dbReference type="EMBL" id="MFC6592402.1"/>
    </source>
</evidence>
<sequence length="171" mass="19068">MLHHKLQRLSYGCLYHALFAITGDEAWLEHVDDVSQPRWHARLHAAGLMVMTYWSSELIEQPCPAEFWTVLRERFAALPGVPTHISLLVTVKGLNVGHHIVAVALPVSEDHPAIISDSAKNSLWEMPLADFLLSPWAEAYAVESIAPAEVDAYPEDPGHLYFTEPAGDYAM</sequence>
<comment type="caution">
    <text evidence="1">The sequence shown here is derived from an EMBL/GenBank/DDBJ whole genome shotgun (WGS) entry which is preliminary data.</text>
</comment>
<organism evidence="1 2">
    <name type="scientific">Deinococcus lacus</name>
    <dbReference type="NCBI Taxonomy" id="392561"/>
    <lineage>
        <taxon>Bacteria</taxon>
        <taxon>Thermotogati</taxon>
        <taxon>Deinococcota</taxon>
        <taxon>Deinococci</taxon>
        <taxon>Deinococcales</taxon>
        <taxon>Deinococcaceae</taxon>
        <taxon>Deinococcus</taxon>
    </lineage>
</organism>
<dbReference type="EMBL" id="JBHSWD010000001">
    <property type="protein sequence ID" value="MFC6592402.1"/>
    <property type="molecule type" value="Genomic_DNA"/>
</dbReference>
<gene>
    <name evidence="1" type="ORF">ACFP81_10625</name>
</gene>
<accession>A0ABW1YDI3</accession>
<reference evidence="2" key="1">
    <citation type="journal article" date="2019" name="Int. J. Syst. Evol. Microbiol.">
        <title>The Global Catalogue of Microorganisms (GCM) 10K type strain sequencing project: providing services to taxonomists for standard genome sequencing and annotation.</title>
        <authorList>
            <consortium name="The Broad Institute Genomics Platform"/>
            <consortium name="The Broad Institute Genome Sequencing Center for Infectious Disease"/>
            <person name="Wu L."/>
            <person name="Ma J."/>
        </authorList>
    </citation>
    <scope>NUCLEOTIDE SEQUENCE [LARGE SCALE GENOMIC DNA]</scope>
    <source>
        <strain evidence="2">CGMCC 1.15772</strain>
    </source>
</reference>
<evidence type="ECO:0000313" key="2">
    <source>
        <dbReference type="Proteomes" id="UP001596297"/>
    </source>
</evidence>
<dbReference type="Proteomes" id="UP001596297">
    <property type="component" value="Unassembled WGS sequence"/>
</dbReference>
<name>A0ABW1YDI3_9DEIO</name>